<comment type="caution">
    <text evidence="1">The sequence shown here is derived from an EMBL/GenBank/DDBJ whole genome shotgun (WGS) entry which is preliminary data.</text>
</comment>
<organism evidence="1 2">
    <name type="scientific">Bradyrhizobium lablabi</name>
    <dbReference type="NCBI Taxonomy" id="722472"/>
    <lineage>
        <taxon>Bacteria</taxon>
        <taxon>Pseudomonadati</taxon>
        <taxon>Pseudomonadota</taxon>
        <taxon>Alphaproteobacteria</taxon>
        <taxon>Hyphomicrobiales</taxon>
        <taxon>Nitrobacteraceae</taxon>
        <taxon>Bradyrhizobium</taxon>
    </lineage>
</organism>
<dbReference type="EMBL" id="LLYB01000081">
    <property type="protein sequence ID" value="KRR21356.1"/>
    <property type="molecule type" value="Genomic_DNA"/>
</dbReference>
<gene>
    <name evidence="1" type="ORF">CQ14_06820</name>
</gene>
<proteinExistence type="predicted"/>
<accession>A0A0R3MNM6</accession>
<dbReference type="RefSeq" id="WP_057859814.1">
    <property type="nucleotide sequence ID" value="NZ_LLYB01000081.1"/>
</dbReference>
<evidence type="ECO:0000313" key="1">
    <source>
        <dbReference type="EMBL" id="KRR21356.1"/>
    </source>
</evidence>
<reference evidence="1 2" key="1">
    <citation type="submission" date="2014-03" db="EMBL/GenBank/DDBJ databases">
        <title>Bradyrhizobium valentinum sp. nov., isolated from effective nodules of Lupinus mariae-josephae, a lupine endemic of basic-lime soils in Eastern Spain.</title>
        <authorList>
            <person name="Duran D."/>
            <person name="Rey L."/>
            <person name="Navarro A."/>
            <person name="Busquets A."/>
            <person name="Imperial J."/>
            <person name="Ruiz-Argueso T."/>
        </authorList>
    </citation>
    <scope>NUCLEOTIDE SEQUENCE [LARGE SCALE GENOMIC DNA]</scope>
    <source>
        <strain evidence="1 2">CCBAU 23086</strain>
    </source>
</reference>
<dbReference type="OrthoDB" id="2081253at2"/>
<evidence type="ECO:0000313" key="2">
    <source>
        <dbReference type="Proteomes" id="UP000051660"/>
    </source>
</evidence>
<protein>
    <submittedName>
        <fullName evidence="1">Uncharacterized protein</fullName>
    </submittedName>
</protein>
<name>A0A0R3MNM6_9BRAD</name>
<sequence length="120" mass="13549">MNIQFSFVPWRPFYARKNDAEIKSWLQRVAKASEAAFKGGMGNYPPASAPGAWPNIRTGNLRGSIRTVVTNDSMTIGSNMHYSRWLREGTSKMVRRKMSDNALKAGMSAGRLGHWVEWSR</sequence>
<dbReference type="Proteomes" id="UP000051660">
    <property type="component" value="Unassembled WGS sequence"/>
</dbReference>
<dbReference type="AlphaFoldDB" id="A0A0R3MNM6"/>